<evidence type="ECO:0000256" key="1">
    <source>
        <dbReference type="SAM" id="MobiDB-lite"/>
    </source>
</evidence>
<organism evidence="2">
    <name type="scientific">Culicoides sonorensis</name>
    <name type="common">Biting midge</name>
    <dbReference type="NCBI Taxonomy" id="179676"/>
    <lineage>
        <taxon>Eukaryota</taxon>
        <taxon>Metazoa</taxon>
        <taxon>Ecdysozoa</taxon>
        <taxon>Arthropoda</taxon>
        <taxon>Hexapoda</taxon>
        <taxon>Insecta</taxon>
        <taxon>Pterygota</taxon>
        <taxon>Neoptera</taxon>
        <taxon>Endopterygota</taxon>
        <taxon>Diptera</taxon>
        <taxon>Nematocera</taxon>
        <taxon>Chironomoidea</taxon>
        <taxon>Ceratopogonidae</taxon>
        <taxon>Ceratopogoninae</taxon>
        <taxon>Culicoides</taxon>
        <taxon>Monoculicoides</taxon>
    </lineage>
</organism>
<dbReference type="EMBL" id="UFQT01000957">
    <property type="protein sequence ID" value="SSX28173.1"/>
    <property type="molecule type" value="Genomic_DNA"/>
</dbReference>
<protein>
    <submittedName>
        <fullName evidence="2">CSON015284 protein</fullName>
    </submittedName>
</protein>
<gene>
    <name evidence="2" type="primary">CSON015284</name>
</gene>
<dbReference type="PANTHER" id="PTHR16797:SF4">
    <property type="entry name" value="40-KDA HUNTINGTIN-ASSOCIATED PROTEIN"/>
    <property type="match status" value="1"/>
</dbReference>
<feature type="region of interest" description="Disordered" evidence="1">
    <location>
        <begin position="379"/>
        <end position="419"/>
    </location>
</feature>
<dbReference type="InterPro" id="IPR039494">
    <property type="entry name" value="F8A"/>
</dbReference>
<dbReference type="GO" id="GO:0099518">
    <property type="term" value="P:vesicle cytoskeletal trafficking"/>
    <property type="evidence" value="ECO:0007669"/>
    <property type="project" value="TreeGrafter"/>
</dbReference>
<reference evidence="2" key="1">
    <citation type="submission" date="2018-07" db="EMBL/GenBank/DDBJ databases">
        <authorList>
            <person name="Quirk P.G."/>
            <person name="Krulwich T.A."/>
        </authorList>
    </citation>
    <scope>NUCLEOTIDE SEQUENCE</scope>
</reference>
<accession>A0A336MH64</accession>
<dbReference type="AlphaFoldDB" id="A0A336MH64"/>
<dbReference type="PANTHER" id="PTHR16797">
    <property type="entry name" value="FACTOR VIII-ASSOCIATED GENE 1"/>
    <property type="match status" value="1"/>
</dbReference>
<sequence length="457" mass="52879">MASTSKQKPKREFPLDLIDEYTNNCEKLTKYENAVIKRFAPNLVEILNEFIRLSYVFNESMLPEYAALCYQSAARCEFLQNRFVFERDFLLKAADAFMKAYNERIDFGYSSGEREYKIGALQCYNEILTSPHLPQDSFIRASVIRLLKEIDPESPQTSTFHSPIMRYEDLKRGATYDMQKGNYWGALNKLTDIHDDIIERKKADYHAAVLEFAEITRLLLLLHLEFPPAALAPSNAALLDRYKLDEELDVSKRAAESALEPELHLMFRAFYQGIQLRHVEFLRDAFDDLGRVPFFTAEQHKLLRLVFYKHLEELRIEEACKPCQCYKMIESESSSDDDDEESGEEEGAVGGQKEKREKSPKAKRKHKLDICKGAFTVISEDEEEIPGTSKDESENEEMPTTVSDTSENLPEKNKIEENKDQEGILVEKIESLEIQKDTKDWVDPLTQALEEEKEEDL</sequence>
<name>A0A336MH64_CULSO</name>
<feature type="region of interest" description="Disordered" evidence="1">
    <location>
        <begin position="331"/>
        <end position="364"/>
    </location>
</feature>
<dbReference type="VEuPathDB" id="VectorBase:CSON015284"/>
<feature type="compositionally biased region" description="Polar residues" evidence="1">
    <location>
        <begin position="398"/>
        <end position="408"/>
    </location>
</feature>
<evidence type="ECO:0000313" key="2">
    <source>
        <dbReference type="EMBL" id="SSX28173.1"/>
    </source>
</evidence>
<feature type="compositionally biased region" description="Basic and acidic residues" evidence="1">
    <location>
        <begin position="409"/>
        <end position="419"/>
    </location>
</feature>
<dbReference type="GO" id="GO:0005769">
    <property type="term" value="C:early endosome"/>
    <property type="evidence" value="ECO:0007669"/>
    <property type="project" value="TreeGrafter"/>
</dbReference>
<proteinExistence type="predicted"/>
<feature type="compositionally biased region" description="Acidic residues" evidence="1">
    <location>
        <begin position="333"/>
        <end position="347"/>
    </location>
</feature>